<evidence type="ECO:0000259" key="2">
    <source>
        <dbReference type="Pfam" id="PF09000"/>
    </source>
</evidence>
<dbReference type="InterPro" id="IPR036725">
    <property type="entry name" value="ColE3_ribonuclease_sf"/>
</dbReference>
<dbReference type="SUPFAM" id="SSF63840">
    <property type="entry name" value="Ribonuclease domain of colicin E3"/>
    <property type="match status" value="1"/>
</dbReference>
<dbReference type="Pfam" id="PF09000">
    <property type="entry name" value="Cytotoxic"/>
    <property type="match status" value="1"/>
</dbReference>
<reference evidence="4" key="1">
    <citation type="submission" date="2019-10" db="EMBL/GenBank/DDBJ databases">
        <title>Complete Genome Sequence of Bradyrhizobium betae type strain PL7HG1T.</title>
        <authorList>
            <person name="Bromfield E.S.P."/>
            <person name="Cloutier S."/>
        </authorList>
    </citation>
    <scope>NUCLEOTIDE SEQUENCE [LARGE SCALE GENOMIC DNA]</scope>
    <source>
        <strain evidence="4">PL7HG1</strain>
    </source>
</reference>
<dbReference type="OrthoDB" id="982153at2"/>
<dbReference type="AlphaFoldDB" id="A0A5P6P8T5"/>
<evidence type="ECO:0000256" key="1">
    <source>
        <dbReference type="SAM" id="MobiDB-lite"/>
    </source>
</evidence>
<accession>A0A5P6P8T5</accession>
<protein>
    <recommendedName>
        <fullName evidence="2">Colicin E3-like ribonuclease domain-containing protein</fullName>
    </recommendedName>
</protein>
<dbReference type="EMBL" id="CP044543">
    <property type="protein sequence ID" value="QFI74799.1"/>
    <property type="molecule type" value="Genomic_DNA"/>
</dbReference>
<dbReference type="GO" id="GO:0043022">
    <property type="term" value="F:ribosome binding"/>
    <property type="evidence" value="ECO:0007669"/>
    <property type="project" value="InterPro"/>
</dbReference>
<feature type="domain" description="Colicin E3-like ribonuclease" evidence="2">
    <location>
        <begin position="12"/>
        <end position="69"/>
    </location>
</feature>
<feature type="region of interest" description="Disordered" evidence="1">
    <location>
        <begin position="69"/>
        <end position="139"/>
    </location>
</feature>
<proteinExistence type="predicted"/>
<dbReference type="GO" id="GO:0003723">
    <property type="term" value="F:RNA binding"/>
    <property type="evidence" value="ECO:0007669"/>
    <property type="project" value="InterPro"/>
</dbReference>
<feature type="compositionally biased region" description="Basic and acidic residues" evidence="1">
    <location>
        <begin position="83"/>
        <end position="95"/>
    </location>
</feature>
<dbReference type="GO" id="GO:0016788">
    <property type="term" value="F:hydrolase activity, acting on ester bonds"/>
    <property type="evidence" value="ECO:0007669"/>
    <property type="project" value="InterPro"/>
</dbReference>
<name>A0A5P6P8T5_9BRAD</name>
<evidence type="ECO:0000313" key="3">
    <source>
        <dbReference type="EMBL" id="QFI74799.1"/>
    </source>
</evidence>
<dbReference type="Proteomes" id="UP000325641">
    <property type="component" value="Chromosome"/>
</dbReference>
<sequence length="195" mass="21800">MEDTSASMGYEPPPRGSLPGFPGSIKVPGKSRGAGGKIRPRWDFPDGTFGEWDWQHGEVEVYDKRGRHREPTIPIPASRRSRRCPEGKQKYDARIRRPRMGRPQQKAAVRGRKRKDSAGAGHCHPRPARRRSRNLGRGVRSYARARCRTAAPHGLGLLGPRDIPCLQRAILILAFDGVPSGKGRRRRRAGEFNVA</sequence>
<gene>
    <name evidence="3" type="ORF">F8237_21750</name>
</gene>
<dbReference type="Gene3D" id="3.10.380.10">
    <property type="entry name" value="Colicin E3-like ribonuclease domain"/>
    <property type="match status" value="1"/>
</dbReference>
<evidence type="ECO:0000313" key="4">
    <source>
        <dbReference type="Proteomes" id="UP000325641"/>
    </source>
</evidence>
<feature type="region of interest" description="Disordered" evidence="1">
    <location>
        <begin position="1"/>
        <end position="46"/>
    </location>
</feature>
<dbReference type="InterPro" id="IPR009105">
    <property type="entry name" value="Colicin_E3_ribonuclease"/>
</dbReference>
<dbReference type="KEGG" id="bbet:F8237_21750"/>
<organism evidence="3 4">
    <name type="scientific">Bradyrhizobium betae</name>
    <dbReference type="NCBI Taxonomy" id="244734"/>
    <lineage>
        <taxon>Bacteria</taxon>
        <taxon>Pseudomonadati</taxon>
        <taxon>Pseudomonadota</taxon>
        <taxon>Alphaproteobacteria</taxon>
        <taxon>Hyphomicrobiales</taxon>
        <taxon>Nitrobacteraceae</taxon>
        <taxon>Bradyrhizobium</taxon>
    </lineage>
</organism>
<feature type="compositionally biased region" description="Basic residues" evidence="1">
    <location>
        <begin position="123"/>
        <end position="134"/>
    </location>
</feature>